<dbReference type="SMART" id="SM00530">
    <property type="entry name" value="HTH_XRE"/>
    <property type="match status" value="1"/>
</dbReference>
<dbReference type="SUPFAM" id="SSF47413">
    <property type="entry name" value="lambda repressor-like DNA-binding domains"/>
    <property type="match status" value="1"/>
</dbReference>
<dbReference type="Gene3D" id="1.10.287.130">
    <property type="match status" value="1"/>
</dbReference>
<evidence type="ECO:0000256" key="1">
    <source>
        <dbReference type="ARBA" id="ARBA00000085"/>
    </source>
</evidence>
<evidence type="ECO:0000256" key="3">
    <source>
        <dbReference type="ARBA" id="ARBA00012438"/>
    </source>
</evidence>
<dbReference type="PANTHER" id="PTHR46797:SF23">
    <property type="entry name" value="HTH-TYPE TRANSCRIPTIONAL REGULATOR SUTR"/>
    <property type="match status" value="1"/>
</dbReference>
<evidence type="ECO:0000313" key="10">
    <source>
        <dbReference type="Proteomes" id="UP000544872"/>
    </source>
</evidence>
<keyword evidence="6" id="KW-0804">Transcription</keyword>
<comment type="caution">
    <text evidence="9">The sequence shown here is derived from an EMBL/GenBank/DDBJ whole genome shotgun (WGS) entry which is preliminary data.</text>
</comment>
<dbReference type="InterPro" id="IPR010359">
    <property type="entry name" value="IrrE_HExxH"/>
</dbReference>
<dbReference type="GO" id="GO:0005829">
    <property type="term" value="C:cytosol"/>
    <property type="evidence" value="ECO:0007669"/>
    <property type="project" value="TreeGrafter"/>
</dbReference>
<dbReference type="InterPro" id="IPR003661">
    <property type="entry name" value="HisK_dim/P_dom"/>
</dbReference>
<dbReference type="Gene3D" id="1.10.260.40">
    <property type="entry name" value="lambda repressor-like DNA-binding domains"/>
    <property type="match status" value="1"/>
</dbReference>
<protein>
    <recommendedName>
        <fullName evidence="3">histidine kinase</fullName>
        <ecNumber evidence="3">2.7.13.3</ecNumber>
    </recommendedName>
</protein>
<accession>A0A7W9ZCF0</accession>
<dbReference type="CDD" id="cd00093">
    <property type="entry name" value="HTH_XRE"/>
    <property type="match status" value="1"/>
</dbReference>
<feature type="region of interest" description="Disordered" evidence="7">
    <location>
        <begin position="1"/>
        <end position="23"/>
    </location>
</feature>
<dbReference type="Pfam" id="PF06114">
    <property type="entry name" value="Peptidase_M78"/>
    <property type="match status" value="1"/>
</dbReference>
<keyword evidence="4" id="KW-0805">Transcription regulation</keyword>
<dbReference type="InterPro" id="IPR018653">
    <property type="entry name" value="ScfR_C"/>
</dbReference>
<dbReference type="SMART" id="SM00388">
    <property type="entry name" value="HisKA"/>
    <property type="match status" value="1"/>
</dbReference>
<dbReference type="GO" id="GO:0000155">
    <property type="term" value="F:phosphorelay sensor kinase activity"/>
    <property type="evidence" value="ECO:0007669"/>
    <property type="project" value="InterPro"/>
</dbReference>
<dbReference type="PANTHER" id="PTHR46797">
    <property type="entry name" value="HTH-TYPE TRANSCRIPTIONAL REGULATOR"/>
    <property type="match status" value="1"/>
</dbReference>
<name>A0A7W9ZCF0_NOVIT</name>
<dbReference type="CDD" id="cd00082">
    <property type="entry name" value="HisKA"/>
    <property type="match status" value="1"/>
</dbReference>
<proteinExistence type="inferred from homology"/>
<feature type="domain" description="HTH cro/C1-type" evidence="8">
    <location>
        <begin position="35"/>
        <end position="89"/>
    </location>
</feature>
<dbReference type="SUPFAM" id="SSF47384">
    <property type="entry name" value="Homodimeric domain of signal transducing histidine kinase"/>
    <property type="match status" value="1"/>
</dbReference>
<evidence type="ECO:0000313" key="9">
    <source>
        <dbReference type="EMBL" id="MBB6208912.1"/>
    </source>
</evidence>
<evidence type="ECO:0000256" key="7">
    <source>
        <dbReference type="SAM" id="MobiDB-lite"/>
    </source>
</evidence>
<sequence>MTQSSSPPSPPSGAGGGHPHSLSASAALQATGPRIRARRKDLGITQAALAGQVGVSASYLNLIEHSRRSIGGTLLLRIAAHLETTVDALSGREEGRLAADLTELAADPVLSASPLPVQDIPHLVGAAPDLARAAVTVYRAYLDARSQTETLAERLAQDPYLMETSHQLLTLITSIRSFSEILEDYGDIDEVQRQRFITAIADESQKLSGLTGQMFDFLEGRTSRRPRQSPEEEVDDLIHDHGNHFPAIERAAEQVRASLHPEHTALFAALAERLRDRHGISIRFCPEADLGGADSQYDPAGRTLLLAESLPIASWRFHASRILGQEEAAEQIEAVAGDPRLSSDAARDRARDAMTRAFAAALLLPYRPFLAAAREVRYDIERLQSRFGASFEQVCHRLTSLRVTEDDAIPFHLLRTDIAGNISKRFSASGLRLPRYSGTCPRWVSHTAFLSPDRVVTQLARLPDGSSWLFIARAASRSGGGYRAARTHHCVMIGCDASYARHMVYGDGLDVASAQTGDPVGISCRQCPRGDCRQRAMPMLRPDGGAA</sequence>
<evidence type="ECO:0000256" key="4">
    <source>
        <dbReference type="ARBA" id="ARBA00023015"/>
    </source>
</evidence>
<gene>
    <name evidence="9" type="ORF">FHS48_000293</name>
</gene>
<dbReference type="RefSeq" id="WP_184260522.1">
    <property type="nucleotide sequence ID" value="NZ_JACIIX010000001.1"/>
</dbReference>
<dbReference type="PROSITE" id="PS50943">
    <property type="entry name" value="HTH_CROC1"/>
    <property type="match status" value="1"/>
</dbReference>
<dbReference type="Pfam" id="PF01381">
    <property type="entry name" value="HTH_3"/>
    <property type="match status" value="1"/>
</dbReference>
<dbReference type="AlphaFoldDB" id="A0A7W9ZCF0"/>
<organism evidence="9 10">
    <name type="scientific">Novispirillum itersonii</name>
    <name type="common">Aquaspirillum itersonii</name>
    <dbReference type="NCBI Taxonomy" id="189"/>
    <lineage>
        <taxon>Bacteria</taxon>
        <taxon>Pseudomonadati</taxon>
        <taxon>Pseudomonadota</taxon>
        <taxon>Alphaproteobacteria</taxon>
        <taxon>Rhodospirillales</taxon>
        <taxon>Novispirillaceae</taxon>
        <taxon>Novispirillum</taxon>
    </lineage>
</organism>
<reference evidence="9 10" key="1">
    <citation type="submission" date="2020-08" db="EMBL/GenBank/DDBJ databases">
        <title>Genomic Encyclopedia of Type Strains, Phase IV (KMG-IV): sequencing the most valuable type-strain genomes for metagenomic binning, comparative biology and taxonomic classification.</title>
        <authorList>
            <person name="Goeker M."/>
        </authorList>
    </citation>
    <scope>NUCLEOTIDE SEQUENCE [LARGE SCALE GENOMIC DNA]</scope>
    <source>
        <strain evidence="9 10">DSM 11590</strain>
    </source>
</reference>
<comment type="catalytic activity">
    <reaction evidence="1">
        <text>ATP + protein L-histidine = ADP + protein N-phospho-L-histidine.</text>
        <dbReference type="EC" id="2.7.13.3"/>
    </reaction>
</comment>
<dbReference type="InterPro" id="IPR050807">
    <property type="entry name" value="TransReg_Diox_bact_type"/>
</dbReference>
<evidence type="ECO:0000256" key="6">
    <source>
        <dbReference type="ARBA" id="ARBA00023163"/>
    </source>
</evidence>
<dbReference type="GO" id="GO:0003677">
    <property type="term" value="F:DNA binding"/>
    <property type="evidence" value="ECO:0007669"/>
    <property type="project" value="UniProtKB-KW"/>
</dbReference>
<evidence type="ECO:0000256" key="5">
    <source>
        <dbReference type="ARBA" id="ARBA00023125"/>
    </source>
</evidence>
<keyword evidence="10" id="KW-1185">Reference proteome</keyword>
<keyword evidence="5" id="KW-0238">DNA-binding</keyword>
<dbReference type="Proteomes" id="UP000544872">
    <property type="component" value="Unassembled WGS sequence"/>
</dbReference>
<dbReference type="EC" id="2.7.13.3" evidence="3"/>
<dbReference type="Pfam" id="PF09856">
    <property type="entry name" value="ScfRs"/>
    <property type="match status" value="1"/>
</dbReference>
<dbReference type="GO" id="GO:0003700">
    <property type="term" value="F:DNA-binding transcription factor activity"/>
    <property type="evidence" value="ECO:0007669"/>
    <property type="project" value="TreeGrafter"/>
</dbReference>
<evidence type="ECO:0000259" key="8">
    <source>
        <dbReference type="PROSITE" id="PS50943"/>
    </source>
</evidence>
<evidence type="ECO:0000256" key="2">
    <source>
        <dbReference type="ARBA" id="ARBA00007227"/>
    </source>
</evidence>
<dbReference type="InterPro" id="IPR001387">
    <property type="entry name" value="Cro/C1-type_HTH"/>
</dbReference>
<dbReference type="InterPro" id="IPR010982">
    <property type="entry name" value="Lambda_DNA-bd_dom_sf"/>
</dbReference>
<dbReference type="EMBL" id="JACIIX010000001">
    <property type="protein sequence ID" value="MBB6208912.1"/>
    <property type="molecule type" value="Genomic_DNA"/>
</dbReference>
<comment type="similarity">
    <text evidence="2">Belongs to the short-chain fatty acyl-CoA assimilation regulator (ScfR) family.</text>
</comment>
<dbReference type="InterPro" id="IPR036097">
    <property type="entry name" value="HisK_dim/P_sf"/>
</dbReference>